<name>A0A3S3UA15_9BACT</name>
<dbReference type="Pfam" id="PF02663">
    <property type="entry name" value="FmdE"/>
    <property type="match status" value="1"/>
</dbReference>
<evidence type="ECO:0000313" key="3">
    <source>
        <dbReference type="Proteomes" id="UP000287853"/>
    </source>
</evidence>
<keyword evidence="3" id="KW-1185">Reference proteome</keyword>
<dbReference type="AlphaFoldDB" id="A0A3S3UA15"/>
<evidence type="ECO:0000313" key="2">
    <source>
        <dbReference type="EMBL" id="RWX47130.1"/>
    </source>
</evidence>
<dbReference type="GO" id="GO:0018493">
    <property type="term" value="F:formylmethanofuran dehydrogenase activity"/>
    <property type="evidence" value="ECO:0007669"/>
    <property type="project" value="UniProtKB-EC"/>
</dbReference>
<proteinExistence type="predicted"/>
<gene>
    <name evidence="2" type="ORF">H206_00172</name>
</gene>
<dbReference type="EC" id="1.2.7.12" evidence="2"/>
<dbReference type="InterPro" id="IPR003814">
    <property type="entry name" value="FmdEsu_dom"/>
</dbReference>
<organism evidence="2 3">
    <name type="scientific">Candidatus Electrothrix aarhusensis</name>
    <dbReference type="NCBI Taxonomy" id="1859131"/>
    <lineage>
        <taxon>Bacteria</taxon>
        <taxon>Pseudomonadati</taxon>
        <taxon>Thermodesulfobacteriota</taxon>
        <taxon>Desulfobulbia</taxon>
        <taxon>Desulfobulbales</taxon>
        <taxon>Desulfobulbaceae</taxon>
        <taxon>Candidatus Electrothrix</taxon>
    </lineage>
</organism>
<comment type="caution">
    <text evidence="2">The sequence shown here is derived from an EMBL/GenBank/DDBJ whole genome shotgun (WGS) entry which is preliminary data.</text>
</comment>
<dbReference type="Proteomes" id="UP000287853">
    <property type="component" value="Unassembled WGS sequence"/>
</dbReference>
<accession>A0A3S3UA15</accession>
<dbReference type="EMBL" id="MTKO01000041">
    <property type="protein sequence ID" value="RWX47130.1"/>
    <property type="molecule type" value="Genomic_DNA"/>
</dbReference>
<feature type="domain" description="Formylmethanofuran dehydrogenase subunit E" evidence="1">
    <location>
        <begin position="14"/>
        <end position="137"/>
    </location>
</feature>
<reference evidence="2 3" key="1">
    <citation type="submission" date="2017-01" db="EMBL/GenBank/DDBJ databases">
        <title>The cable genome- insights into the physiology and evolution of filamentous bacteria capable of sulfide oxidation via long distance electron transfer.</title>
        <authorList>
            <person name="Schreiber L."/>
            <person name="Bjerg J.T."/>
            <person name="Boggild A."/>
            <person name="Van De Vossenberg J."/>
            <person name="Meysman F."/>
            <person name="Nielsen L.P."/>
            <person name="Schramm A."/>
            <person name="Kjeldsen K.U."/>
        </authorList>
    </citation>
    <scope>NUCLEOTIDE SEQUENCE [LARGE SCALE GENOMIC DNA]</scope>
    <source>
        <strain evidence="2">MCF</strain>
    </source>
</reference>
<evidence type="ECO:0000259" key="1">
    <source>
        <dbReference type="Pfam" id="PF02663"/>
    </source>
</evidence>
<dbReference type="Gene3D" id="3.30.1330.130">
    <property type="match status" value="1"/>
</dbReference>
<dbReference type="SUPFAM" id="SSF143555">
    <property type="entry name" value="FwdE-like"/>
    <property type="match status" value="1"/>
</dbReference>
<protein>
    <submittedName>
        <fullName evidence="2">Formylmethanofuran dehydrogenase subunit E</fullName>
        <ecNumber evidence="2">1.2.7.12</ecNumber>
    </submittedName>
</protein>
<dbReference type="InterPro" id="IPR053194">
    <property type="entry name" value="tRNA_methyltr_O"/>
</dbReference>
<keyword evidence="2" id="KW-0560">Oxidoreductase</keyword>
<dbReference type="PANTHER" id="PTHR39418">
    <property type="entry name" value="DEHYDROGENASE-RELATED"/>
    <property type="match status" value="1"/>
</dbReference>
<sequence>MESFDELLDISTKIHGHICAGQVIGVRMSMLGLERINITDPKGADRKKLYVLVEIDRCATDAIQSVTGCSLGKRSMRWMDFGIMAATFVNLETGKAVRITAREESRELSKKYCPEISEKYQRQLAAYRVMPEAELFTVQEVKAIIPDCDMPGRPQRRVQCEQCGDHVQDSRDVEQEGKILCRACAGQRYYEPV</sequence>
<dbReference type="PANTHER" id="PTHR39418:SF1">
    <property type="entry name" value="DEHYDROGENASE"/>
    <property type="match status" value="1"/>
</dbReference>